<dbReference type="SUPFAM" id="SSF53300">
    <property type="entry name" value="vWA-like"/>
    <property type="match status" value="1"/>
</dbReference>
<dbReference type="InterPro" id="IPR036175">
    <property type="entry name" value="Sec23/24_helical_dom_sf"/>
</dbReference>
<feature type="region of interest" description="Disordered" evidence="4">
    <location>
        <begin position="274"/>
        <end position="293"/>
    </location>
</feature>
<feature type="compositionally biased region" description="Low complexity" evidence="4">
    <location>
        <begin position="304"/>
        <end position="334"/>
    </location>
</feature>
<evidence type="ECO:0000259" key="9">
    <source>
        <dbReference type="Pfam" id="PF08033"/>
    </source>
</evidence>
<dbReference type="Proteomes" id="UP000319731">
    <property type="component" value="Unassembled WGS sequence"/>
</dbReference>
<feature type="region of interest" description="Disordered" evidence="4">
    <location>
        <begin position="1"/>
        <end position="190"/>
    </location>
</feature>
<dbReference type="Gene3D" id="1.20.120.730">
    <property type="entry name" value="Sec23/Sec24 helical domain"/>
    <property type="match status" value="1"/>
</dbReference>
<feature type="domain" description="Sec23/Sec24 beta-sandwich" evidence="9">
    <location>
        <begin position="801"/>
        <end position="885"/>
    </location>
</feature>
<feature type="domain" description="Zinc finger Sec23/Sec24-type" evidence="6">
    <location>
        <begin position="483"/>
        <end position="521"/>
    </location>
</feature>
<evidence type="ECO:0008006" key="12">
    <source>
        <dbReference type="Google" id="ProtNLM"/>
    </source>
</evidence>
<keyword evidence="2" id="KW-0813">Transport</keyword>
<dbReference type="SUPFAM" id="SSF82754">
    <property type="entry name" value="C-terminal, gelsolin-like domain of Sec23/24"/>
    <property type="match status" value="1"/>
</dbReference>
<dbReference type="InterPro" id="IPR006896">
    <property type="entry name" value="Sec23/24_trunk_dom"/>
</dbReference>
<dbReference type="GO" id="GO:0006886">
    <property type="term" value="P:intracellular protein transport"/>
    <property type="evidence" value="ECO:0007669"/>
    <property type="project" value="InterPro"/>
</dbReference>
<dbReference type="Pfam" id="PF00626">
    <property type="entry name" value="Gelsolin"/>
    <property type="match status" value="1"/>
</dbReference>
<dbReference type="InterPro" id="IPR029006">
    <property type="entry name" value="ADF-H/Gelsolin-like_dom_sf"/>
</dbReference>
<keyword evidence="3" id="KW-0653">Protein transport</keyword>
<accession>A0A507C1P3</accession>
<feature type="compositionally biased region" description="Polar residues" evidence="4">
    <location>
        <begin position="75"/>
        <end position="84"/>
    </location>
</feature>
<dbReference type="InterPro" id="IPR036465">
    <property type="entry name" value="vWFA_dom_sf"/>
</dbReference>
<gene>
    <name evidence="10" type="ORF">SmJEL517_g05252</name>
</gene>
<feature type="compositionally biased region" description="Low complexity" evidence="4">
    <location>
        <begin position="117"/>
        <end position="139"/>
    </location>
</feature>
<feature type="compositionally biased region" description="Pro residues" evidence="4">
    <location>
        <begin position="1"/>
        <end position="12"/>
    </location>
</feature>
<feature type="compositionally biased region" description="Polar residues" evidence="4">
    <location>
        <begin position="282"/>
        <end position="293"/>
    </location>
</feature>
<evidence type="ECO:0000313" key="10">
    <source>
        <dbReference type="EMBL" id="TPX31423.1"/>
    </source>
</evidence>
<dbReference type="InterPro" id="IPR036174">
    <property type="entry name" value="Znf_Sec23_Sec24_sf"/>
</dbReference>
<protein>
    <recommendedName>
        <fullName evidence="12">VWFA domain-containing protein</fullName>
    </recommendedName>
</protein>
<feature type="compositionally biased region" description="Low complexity" evidence="4">
    <location>
        <begin position="228"/>
        <end position="239"/>
    </location>
</feature>
<evidence type="ECO:0000256" key="1">
    <source>
        <dbReference type="ARBA" id="ARBA00008334"/>
    </source>
</evidence>
<dbReference type="Gene3D" id="2.30.30.380">
    <property type="entry name" value="Zn-finger domain of Sec23/24"/>
    <property type="match status" value="1"/>
</dbReference>
<dbReference type="SUPFAM" id="SSF81995">
    <property type="entry name" value="beta-sandwich domain of Sec23/24"/>
    <property type="match status" value="1"/>
</dbReference>
<dbReference type="InterPro" id="IPR006900">
    <property type="entry name" value="Sec23/24_helical_dom"/>
</dbReference>
<comment type="similarity">
    <text evidence="1">Belongs to the SEC23/SEC24 family. SEC24 subfamily.</text>
</comment>
<dbReference type="Pfam" id="PF04811">
    <property type="entry name" value="Sec23_trunk"/>
    <property type="match status" value="1"/>
</dbReference>
<dbReference type="GO" id="GO:0070971">
    <property type="term" value="C:endoplasmic reticulum exit site"/>
    <property type="evidence" value="ECO:0007669"/>
    <property type="project" value="TreeGrafter"/>
</dbReference>
<keyword evidence="11" id="KW-1185">Reference proteome</keyword>
<dbReference type="InterPro" id="IPR036180">
    <property type="entry name" value="Gelsolin-like_dom_sf"/>
</dbReference>
<dbReference type="GO" id="GO:0030127">
    <property type="term" value="C:COPII vesicle coat"/>
    <property type="evidence" value="ECO:0007669"/>
    <property type="project" value="InterPro"/>
</dbReference>
<feature type="region of interest" description="Disordered" evidence="4">
    <location>
        <begin position="367"/>
        <end position="386"/>
    </location>
</feature>
<sequence length="1160" mass="128505">MQPTPPQGPYGPPNGALPYRPIERPLQPNQNQPMMARPMPGQPTSIMASRPLPPGPQMPQQPSRPIMQSPGQPPNGLSSLQQMPIPTDGQQLQQQQRFASRPLQQPMQQPGTAMPRGPMQQQGPMVQQQIPASQQQPRPTGIMPQQHQPQPAIVDPSLSNPMMTQPGIPSQQPLNGINGSHNSNATNPTAGEVENTALAQQMGNMVIGSKSRSKRVYAGQDAMGGSGMMAPGPSPMQQSGGMINGQPQQQPQQQRPQMMPERPLQQQASFNQFVAPGAPTQPAGNQSIPQQQMGLPNQYQPIQNQQNSQYQPAQNPYPNQPLLNPYPNQIPQQPMRQPDTSAPQINRAPLQPLQPLQVNQPVNQSMRSAAPLSATTPRSRIDPNQIPSPIAVQEADQTHYDKEPYMTLSKTVPPLASSRFRAVDEGNCNPRFIRLTTCNFPTTNELLTTSELPLGMVVQPLADLAHDEASVPIKVVDFGETGPVRCNRCKAYINPFVIFTDGGRKFTCNLCTFENDVPQEYFANLDMAGRRVDIDQRPELLFGSVEFVAPKEYCARPPQPVSYLFCIDVSWSAVQTGLVKLTADALRQIFYGERPILPSGARIGIMTYDRAVHFYSLKSTLEQAQMLVVPDVEDIFVPISEGLLVDPIESRHVIEGLLDCLHTLFESTRINDPAVGAAMQAAYIAMKEHGGKVIFTQTTIPSFGPGALVNREDVKILGTDKEKTLYEPQDNYWKKLAHDYAGSGISVDLFLFPNAYIDVATVGVVATMTGGDTFNYTNFDGPRDGLKYMNDMLRLLARTFGYESLLRIRCSNGISVKEYFGNFYMKNTTDVELAGLDSEKSIGVLLKHEGKLDERTDVSLQCAVLYTTATGQRRIRMHNTTVPVASLLGNMFRYAEMDTTINFMAKMAISQSLSAPLRTVREQITDKCVKILTAYRKHCASSSSNPGQLILPESFKLYPLYALSLLKTKAFRAGPEMSTDIRVYHMRLLRGMGVSGTIPIIYPRLFPLHQLAGETTPTAESMPSTNLPPTIRTSYERLEPSGAYLIENGMQLFIWLGRELPPPFLEAVFGVNALELVDSKMRLLPPLTSHLSTRIRGILDEVIASRSRYLQLQLVRQSLDPVLEIEFANTLVEDKNHDNMNYVDYLCAVHRSIQVEMTTT</sequence>
<evidence type="ECO:0000256" key="2">
    <source>
        <dbReference type="ARBA" id="ARBA00022448"/>
    </source>
</evidence>
<dbReference type="AlphaFoldDB" id="A0A507C1P3"/>
<dbReference type="Gene3D" id="2.60.40.1670">
    <property type="entry name" value="beta-sandwich domain of Sec23/24"/>
    <property type="match status" value="1"/>
</dbReference>
<dbReference type="OrthoDB" id="49016at2759"/>
<feature type="domain" description="Sec23/Sec24 helical" evidence="8">
    <location>
        <begin position="897"/>
        <end position="998"/>
    </location>
</feature>
<dbReference type="InterPro" id="IPR007123">
    <property type="entry name" value="Gelsolin-like_dom"/>
</dbReference>
<dbReference type="PANTHER" id="PTHR13803:SF4">
    <property type="entry name" value="SECRETORY 24CD, ISOFORM C"/>
    <property type="match status" value="1"/>
</dbReference>
<dbReference type="Pfam" id="PF08033">
    <property type="entry name" value="Sec23_BS"/>
    <property type="match status" value="1"/>
</dbReference>
<proteinExistence type="inferred from homology"/>
<dbReference type="PANTHER" id="PTHR13803">
    <property type="entry name" value="SEC24-RELATED PROTEIN"/>
    <property type="match status" value="1"/>
</dbReference>
<evidence type="ECO:0000259" key="8">
    <source>
        <dbReference type="Pfam" id="PF04815"/>
    </source>
</evidence>
<feature type="compositionally biased region" description="Polar residues" evidence="4">
    <location>
        <begin position="102"/>
        <end position="111"/>
    </location>
</feature>
<feature type="domain" description="Sec23/Sec24 trunk" evidence="7">
    <location>
        <begin position="558"/>
        <end position="795"/>
    </location>
</feature>
<dbReference type="Pfam" id="PF04810">
    <property type="entry name" value="zf-Sec23_Sec24"/>
    <property type="match status" value="1"/>
</dbReference>
<evidence type="ECO:0000256" key="4">
    <source>
        <dbReference type="SAM" id="MobiDB-lite"/>
    </source>
</evidence>
<evidence type="ECO:0000259" key="6">
    <source>
        <dbReference type="Pfam" id="PF04810"/>
    </source>
</evidence>
<evidence type="ECO:0000259" key="7">
    <source>
        <dbReference type="Pfam" id="PF04811"/>
    </source>
</evidence>
<comment type="caution">
    <text evidence="10">The sequence shown here is derived from an EMBL/GenBank/DDBJ whole genome shotgun (WGS) entry which is preliminary data.</text>
</comment>
<feature type="compositionally biased region" description="Low complexity" evidence="4">
    <location>
        <begin position="246"/>
        <end position="263"/>
    </location>
</feature>
<feature type="region of interest" description="Disordered" evidence="4">
    <location>
        <begin position="304"/>
        <end position="347"/>
    </location>
</feature>
<dbReference type="Gene3D" id="3.40.50.410">
    <property type="entry name" value="von Willebrand factor, type A domain"/>
    <property type="match status" value="1"/>
</dbReference>
<dbReference type="EMBL" id="QEAO01000045">
    <property type="protein sequence ID" value="TPX31423.1"/>
    <property type="molecule type" value="Genomic_DNA"/>
</dbReference>
<evidence type="ECO:0000259" key="5">
    <source>
        <dbReference type="Pfam" id="PF00626"/>
    </source>
</evidence>
<dbReference type="GeneID" id="42006475"/>
<dbReference type="InterPro" id="IPR012990">
    <property type="entry name" value="Beta-sandwich_Sec23_24"/>
</dbReference>
<evidence type="ECO:0000256" key="3">
    <source>
        <dbReference type="ARBA" id="ARBA00022927"/>
    </source>
</evidence>
<dbReference type="InterPro" id="IPR006895">
    <property type="entry name" value="Znf_Sec23_Sec24"/>
</dbReference>
<dbReference type="SUPFAM" id="SSF82919">
    <property type="entry name" value="Zn-finger domain of Sec23/24"/>
    <property type="match status" value="1"/>
</dbReference>
<dbReference type="GO" id="GO:0008270">
    <property type="term" value="F:zinc ion binding"/>
    <property type="evidence" value="ECO:0007669"/>
    <property type="project" value="InterPro"/>
</dbReference>
<organism evidence="10 11">
    <name type="scientific">Synchytrium microbalum</name>
    <dbReference type="NCBI Taxonomy" id="1806994"/>
    <lineage>
        <taxon>Eukaryota</taxon>
        <taxon>Fungi</taxon>
        <taxon>Fungi incertae sedis</taxon>
        <taxon>Chytridiomycota</taxon>
        <taxon>Chytridiomycota incertae sedis</taxon>
        <taxon>Chytridiomycetes</taxon>
        <taxon>Synchytriales</taxon>
        <taxon>Synchytriaceae</taxon>
        <taxon>Synchytrium</taxon>
    </lineage>
</organism>
<dbReference type="RefSeq" id="XP_031022859.1">
    <property type="nucleotide sequence ID" value="XM_031171178.1"/>
</dbReference>
<evidence type="ECO:0000313" key="11">
    <source>
        <dbReference type="Proteomes" id="UP000319731"/>
    </source>
</evidence>
<dbReference type="Pfam" id="PF04815">
    <property type="entry name" value="Sec23_helical"/>
    <property type="match status" value="1"/>
</dbReference>
<reference evidence="10 11" key="1">
    <citation type="journal article" date="2019" name="Sci. Rep.">
        <title>Comparative genomics of chytrid fungi reveal insights into the obligate biotrophic and pathogenic lifestyle of Synchytrium endobioticum.</title>
        <authorList>
            <person name="van de Vossenberg B.T.L.H."/>
            <person name="Warris S."/>
            <person name="Nguyen H.D.T."/>
            <person name="van Gent-Pelzer M.P.E."/>
            <person name="Joly D.L."/>
            <person name="van de Geest H.C."/>
            <person name="Bonants P.J.M."/>
            <person name="Smith D.S."/>
            <person name="Levesque C.A."/>
            <person name="van der Lee T.A.J."/>
        </authorList>
    </citation>
    <scope>NUCLEOTIDE SEQUENCE [LARGE SCALE GENOMIC DNA]</scope>
    <source>
        <strain evidence="10 11">JEL517</strain>
    </source>
</reference>
<dbReference type="Gene3D" id="3.40.20.10">
    <property type="entry name" value="Severin"/>
    <property type="match status" value="1"/>
</dbReference>
<dbReference type="SUPFAM" id="SSF81811">
    <property type="entry name" value="Helical domain of Sec23/24"/>
    <property type="match status" value="1"/>
</dbReference>
<dbReference type="GO" id="GO:0090110">
    <property type="term" value="P:COPII-coated vesicle cargo loading"/>
    <property type="evidence" value="ECO:0007669"/>
    <property type="project" value="TreeGrafter"/>
</dbReference>
<feature type="region of interest" description="Disordered" evidence="4">
    <location>
        <begin position="221"/>
        <end position="263"/>
    </location>
</feature>
<feature type="domain" description="Gelsolin-like" evidence="5">
    <location>
        <begin position="1025"/>
        <end position="1085"/>
    </location>
</feature>
<feature type="compositionally biased region" description="Polar residues" evidence="4">
    <location>
        <begin position="157"/>
        <end position="189"/>
    </location>
</feature>
<name>A0A507C1P3_9FUNG</name>
<dbReference type="InterPro" id="IPR050550">
    <property type="entry name" value="SEC23_SEC24_subfamily"/>
</dbReference>
<dbReference type="GO" id="GO:0000149">
    <property type="term" value="F:SNARE binding"/>
    <property type="evidence" value="ECO:0007669"/>
    <property type="project" value="TreeGrafter"/>
</dbReference>
<dbReference type="STRING" id="1806994.A0A507C1P3"/>